<evidence type="ECO:0000256" key="3">
    <source>
        <dbReference type="ARBA" id="ARBA00022457"/>
    </source>
</evidence>
<feature type="domain" description="Nudix hydrolase" evidence="18">
    <location>
        <begin position="3"/>
        <end position="133"/>
    </location>
</feature>
<dbReference type="InterPro" id="IPR020476">
    <property type="entry name" value="Nudix_hydrolase"/>
</dbReference>
<keyword evidence="4" id="KW-0235">DNA replication</keyword>
<dbReference type="InterPro" id="IPR015797">
    <property type="entry name" value="NUDIX_hydrolase-like_dom_sf"/>
</dbReference>
<evidence type="ECO:0000256" key="17">
    <source>
        <dbReference type="RuleBase" id="RU003476"/>
    </source>
</evidence>
<gene>
    <name evidence="19" type="ORF">GQ61_05670</name>
</gene>
<evidence type="ECO:0000256" key="1">
    <source>
        <dbReference type="ARBA" id="ARBA00001946"/>
    </source>
</evidence>
<keyword evidence="9" id="KW-0234">DNA repair</keyword>
<dbReference type="PANTHER" id="PTHR47707:SF1">
    <property type="entry name" value="NUDIX HYDROLASE FAMILY PROTEIN"/>
    <property type="match status" value="1"/>
</dbReference>
<dbReference type="InterPro" id="IPR020084">
    <property type="entry name" value="NUDIX_hydrolase_CS"/>
</dbReference>
<dbReference type="GO" id="GO:0046872">
    <property type="term" value="F:metal ion binding"/>
    <property type="evidence" value="ECO:0007669"/>
    <property type="project" value="UniProtKB-KW"/>
</dbReference>
<keyword evidence="6" id="KW-0227">DNA damage</keyword>
<dbReference type="PRINTS" id="PR00502">
    <property type="entry name" value="NUDIXFAMILY"/>
</dbReference>
<evidence type="ECO:0000256" key="8">
    <source>
        <dbReference type="ARBA" id="ARBA00022842"/>
    </source>
</evidence>
<comment type="catalytic activity">
    <reaction evidence="10">
        <text>8-oxo-dGTP + H2O = 8-oxo-dGMP + diphosphate + H(+)</text>
        <dbReference type="Rhea" id="RHEA:31575"/>
        <dbReference type="ChEBI" id="CHEBI:15377"/>
        <dbReference type="ChEBI" id="CHEBI:15378"/>
        <dbReference type="ChEBI" id="CHEBI:33019"/>
        <dbReference type="ChEBI" id="CHEBI:63224"/>
        <dbReference type="ChEBI" id="CHEBI:77896"/>
        <dbReference type="EC" id="3.6.1.55"/>
    </reaction>
</comment>
<dbReference type="EMBL" id="CP008743">
    <property type="protein sequence ID" value="ARN84859.1"/>
    <property type="molecule type" value="Genomic_DNA"/>
</dbReference>
<keyword evidence="20" id="KW-1185">Reference proteome</keyword>
<keyword evidence="5" id="KW-0479">Metal-binding</keyword>
<dbReference type="Gene3D" id="3.90.79.10">
    <property type="entry name" value="Nucleoside Triphosphate Pyrophosphohydrolase"/>
    <property type="match status" value="1"/>
</dbReference>
<dbReference type="GO" id="GO:0006281">
    <property type="term" value="P:DNA repair"/>
    <property type="evidence" value="ECO:0007669"/>
    <property type="project" value="UniProtKB-KW"/>
</dbReference>
<dbReference type="CDD" id="cd03425">
    <property type="entry name" value="NUDIX_MutT_NudA_like"/>
    <property type="match status" value="1"/>
</dbReference>
<evidence type="ECO:0000313" key="19">
    <source>
        <dbReference type="EMBL" id="ARN84859.1"/>
    </source>
</evidence>
<evidence type="ECO:0000256" key="16">
    <source>
        <dbReference type="ARBA" id="ARBA00042798"/>
    </source>
</evidence>
<keyword evidence="8" id="KW-0460">Magnesium</keyword>
<dbReference type="PROSITE" id="PS51462">
    <property type="entry name" value="NUDIX"/>
    <property type="match status" value="1"/>
</dbReference>
<dbReference type="AlphaFoldDB" id="A0A1W6N513"/>
<protein>
    <recommendedName>
        <fullName evidence="13">8-oxo-dGTP diphosphatase</fullName>
        <ecNumber evidence="12">3.6.1.55</ecNumber>
    </recommendedName>
    <alternativeName>
        <fullName evidence="16">7,8-dihydro-8-oxoguanine-triphosphatase</fullName>
    </alternativeName>
    <alternativeName>
        <fullName evidence="15">Mutator protein MutT</fullName>
    </alternativeName>
    <alternativeName>
        <fullName evidence="14">dGTP pyrophosphohydrolase</fullName>
    </alternativeName>
</protein>
<dbReference type="OrthoDB" id="9810648at2"/>
<organism evidence="19 20">
    <name type="scientific">Candidatus Nucleicultrix amoebiphila FS5</name>
    <dbReference type="NCBI Taxonomy" id="1414854"/>
    <lineage>
        <taxon>Bacteria</taxon>
        <taxon>Pseudomonadati</taxon>
        <taxon>Pseudomonadota</taxon>
        <taxon>Alphaproteobacteria</taxon>
        <taxon>Holosporales</taxon>
        <taxon>Candidatus Nucleicultricaceae</taxon>
        <taxon>Candidatus Nucleicultrix</taxon>
    </lineage>
</organism>
<sequence length="137" mass="15335">MALPIITVSGALLHDDQGRILLAQRPANKPMPFLWEIPGGKLEKDESPEDALVRELKEEIGVRVTPENLTPFTFISHSYPQFRIILLVYKCVHWEGSPQALEGQASIEWVAPNDLHTYPTTDANLALIRLLQKGIKG</sequence>
<name>A0A1W6N513_9PROT</name>
<dbReference type="PROSITE" id="PS00893">
    <property type="entry name" value="NUDIX_BOX"/>
    <property type="match status" value="1"/>
</dbReference>
<comment type="similarity">
    <text evidence="2 17">Belongs to the Nudix hydrolase family.</text>
</comment>
<dbReference type="RefSeq" id="WP_085784357.1">
    <property type="nucleotide sequence ID" value="NZ_CP008743.1"/>
</dbReference>
<evidence type="ECO:0000256" key="5">
    <source>
        <dbReference type="ARBA" id="ARBA00022723"/>
    </source>
</evidence>
<evidence type="ECO:0000256" key="10">
    <source>
        <dbReference type="ARBA" id="ARBA00035861"/>
    </source>
</evidence>
<dbReference type="STRING" id="1414854.GQ61_05670"/>
<evidence type="ECO:0000259" key="18">
    <source>
        <dbReference type="PROSITE" id="PS51462"/>
    </source>
</evidence>
<dbReference type="GO" id="GO:0044715">
    <property type="term" value="F:8-oxo-dGDP phosphatase activity"/>
    <property type="evidence" value="ECO:0007669"/>
    <property type="project" value="TreeGrafter"/>
</dbReference>
<dbReference type="KEGG" id="naf:GQ61_05670"/>
<evidence type="ECO:0000256" key="12">
    <source>
        <dbReference type="ARBA" id="ARBA00038905"/>
    </source>
</evidence>
<keyword evidence="3" id="KW-0515">Mutator protein</keyword>
<dbReference type="GO" id="GO:0008413">
    <property type="term" value="F:8-oxo-7,8-dihydroguanosine triphosphate pyrophosphatase activity"/>
    <property type="evidence" value="ECO:0007669"/>
    <property type="project" value="TreeGrafter"/>
</dbReference>
<dbReference type="GO" id="GO:0035539">
    <property type="term" value="F:8-oxo-7,8-dihydrodeoxyguanosine triphosphate pyrophosphatase activity"/>
    <property type="evidence" value="ECO:0007669"/>
    <property type="project" value="UniProtKB-EC"/>
</dbReference>
<evidence type="ECO:0000256" key="6">
    <source>
        <dbReference type="ARBA" id="ARBA00022763"/>
    </source>
</evidence>
<evidence type="ECO:0000256" key="15">
    <source>
        <dbReference type="ARBA" id="ARBA00041979"/>
    </source>
</evidence>
<accession>A0A1W6N513</accession>
<dbReference type="SUPFAM" id="SSF55811">
    <property type="entry name" value="Nudix"/>
    <property type="match status" value="1"/>
</dbReference>
<dbReference type="PANTHER" id="PTHR47707">
    <property type="entry name" value="8-OXO-DGTP DIPHOSPHATASE"/>
    <property type="match status" value="1"/>
</dbReference>
<dbReference type="GO" id="GO:0006260">
    <property type="term" value="P:DNA replication"/>
    <property type="evidence" value="ECO:0007669"/>
    <property type="project" value="UniProtKB-KW"/>
</dbReference>
<evidence type="ECO:0000256" key="7">
    <source>
        <dbReference type="ARBA" id="ARBA00022801"/>
    </source>
</evidence>
<evidence type="ECO:0000256" key="9">
    <source>
        <dbReference type="ARBA" id="ARBA00023204"/>
    </source>
</evidence>
<evidence type="ECO:0000256" key="11">
    <source>
        <dbReference type="ARBA" id="ARBA00036904"/>
    </source>
</evidence>
<reference evidence="19 20" key="1">
    <citation type="submission" date="2014-06" db="EMBL/GenBank/DDBJ databases">
        <title>The genome of the endonuclear symbiont Nucleicultrix amoebiphila.</title>
        <authorList>
            <person name="Schulz F."/>
            <person name="Horn M."/>
        </authorList>
    </citation>
    <scope>NUCLEOTIDE SEQUENCE [LARGE SCALE GENOMIC DNA]</scope>
    <source>
        <strain evidence="19 20">FS5</strain>
    </source>
</reference>
<proteinExistence type="inferred from homology"/>
<dbReference type="Proteomes" id="UP000237351">
    <property type="component" value="Chromosome"/>
</dbReference>
<dbReference type="InterPro" id="IPR047127">
    <property type="entry name" value="MutT-like"/>
</dbReference>
<evidence type="ECO:0000256" key="13">
    <source>
        <dbReference type="ARBA" id="ARBA00040794"/>
    </source>
</evidence>
<dbReference type="GO" id="GO:0044716">
    <property type="term" value="F:8-oxo-GDP phosphatase activity"/>
    <property type="evidence" value="ECO:0007669"/>
    <property type="project" value="TreeGrafter"/>
</dbReference>
<dbReference type="EC" id="3.6.1.55" evidence="12"/>
<dbReference type="InterPro" id="IPR000086">
    <property type="entry name" value="NUDIX_hydrolase_dom"/>
</dbReference>
<evidence type="ECO:0000313" key="20">
    <source>
        <dbReference type="Proteomes" id="UP000237351"/>
    </source>
</evidence>
<evidence type="ECO:0000256" key="14">
    <source>
        <dbReference type="ARBA" id="ARBA00041592"/>
    </source>
</evidence>
<evidence type="ECO:0000256" key="2">
    <source>
        <dbReference type="ARBA" id="ARBA00005582"/>
    </source>
</evidence>
<evidence type="ECO:0000256" key="4">
    <source>
        <dbReference type="ARBA" id="ARBA00022705"/>
    </source>
</evidence>
<comment type="catalytic activity">
    <reaction evidence="11">
        <text>8-oxo-GTP + H2O = 8-oxo-GMP + diphosphate + H(+)</text>
        <dbReference type="Rhea" id="RHEA:67616"/>
        <dbReference type="ChEBI" id="CHEBI:15377"/>
        <dbReference type="ChEBI" id="CHEBI:15378"/>
        <dbReference type="ChEBI" id="CHEBI:33019"/>
        <dbReference type="ChEBI" id="CHEBI:143553"/>
        <dbReference type="ChEBI" id="CHEBI:145694"/>
    </reaction>
</comment>
<comment type="cofactor">
    <cofactor evidence="1">
        <name>Mg(2+)</name>
        <dbReference type="ChEBI" id="CHEBI:18420"/>
    </cofactor>
</comment>
<dbReference type="Pfam" id="PF00293">
    <property type="entry name" value="NUDIX"/>
    <property type="match status" value="1"/>
</dbReference>
<keyword evidence="7 17" id="KW-0378">Hydrolase</keyword>